<evidence type="ECO:0000256" key="1">
    <source>
        <dbReference type="SAM" id="MobiDB-lite"/>
    </source>
</evidence>
<proteinExistence type="predicted"/>
<feature type="region of interest" description="Disordered" evidence="1">
    <location>
        <begin position="282"/>
        <end position="310"/>
    </location>
</feature>
<evidence type="ECO:0000259" key="2">
    <source>
        <dbReference type="SMART" id="SM00743"/>
    </source>
</evidence>
<dbReference type="InterPro" id="IPR014002">
    <property type="entry name" value="Agenet_dom_plant"/>
</dbReference>
<organism evidence="3 4">
    <name type="scientific">Datura stramonium</name>
    <name type="common">Jimsonweed</name>
    <name type="synonym">Common thornapple</name>
    <dbReference type="NCBI Taxonomy" id="4076"/>
    <lineage>
        <taxon>Eukaryota</taxon>
        <taxon>Viridiplantae</taxon>
        <taxon>Streptophyta</taxon>
        <taxon>Embryophyta</taxon>
        <taxon>Tracheophyta</taxon>
        <taxon>Spermatophyta</taxon>
        <taxon>Magnoliopsida</taxon>
        <taxon>eudicotyledons</taxon>
        <taxon>Gunneridae</taxon>
        <taxon>Pentapetalae</taxon>
        <taxon>asterids</taxon>
        <taxon>lamiids</taxon>
        <taxon>Solanales</taxon>
        <taxon>Solanaceae</taxon>
        <taxon>Solanoideae</taxon>
        <taxon>Datureae</taxon>
        <taxon>Datura</taxon>
    </lineage>
</organism>
<gene>
    <name evidence="3" type="ORF">HAX54_041777</name>
</gene>
<dbReference type="PANTHER" id="PTHR31917:SF147">
    <property type="entry name" value="AGENET DOMAIN-CONTAINING PROTEIN"/>
    <property type="match status" value="1"/>
</dbReference>
<keyword evidence="4" id="KW-1185">Reference proteome</keyword>
<feature type="region of interest" description="Disordered" evidence="1">
    <location>
        <begin position="343"/>
        <end position="363"/>
    </location>
</feature>
<dbReference type="SMART" id="SM00743">
    <property type="entry name" value="Agenet"/>
    <property type="match status" value="1"/>
</dbReference>
<dbReference type="Gene3D" id="3.30.70.100">
    <property type="match status" value="1"/>
</dbReference>
<feature type="domain" description="Agenet" evidence="2">
    <location>
        <begin position="113"/>
        <end position="170"/>
    </location>
</feature>
<comment type="caution">
    <text evidence="3">The sequence shown here is derived from an EMBL/GenBank/DDBJ whole genome shotgun (WGS) entry which is preliminary data.</text>
</comment>
<dbReference type="EMBL" id="JACEIK010006059">
    <property type="protein sequence ID" value="MCE2055010.1"/>
    <property type="molecule type" value="Genomic_DNA"/>
</dbReference>
<evidence type="ECO:0000313" key="3">
    <source>
        <dbReference type="EMBL" id="MCE2055010.1"/>
    </source>
</evidence>
<evidence type="ECO:0000313" key="4">
    <source>
        <dbReference type="Proteomes" id="UP000823775"/>
    </source>
</evidence>
<dbReference type="Proteomes" id="UP000823775">
    <property type="component" value="Unassembled WGS sequence"/>
</dbReference>
<sequence>MAAKSERVVKKRKPKVDGGTHRKLGIDQKVEVKSIEDGFLGSWHLGTVIGCDDLFRQVKYDHILSDHDSDNLVEFVSVSPIVDWVTPADEKSVHHLGMNMIRPLPPPREFVRLPLPYGQCVDMFYNDAWWEGVIFDRGEDDEERIIYFPDMGDEMKGRVDKLRVSQDWNEVTEELESRASWIFLEVIEEIEQLYLLLISVKQIWYEVQLKDDSKSLKHWTSSSTDIWRKLVKEVVLDNTNAATLPVDQNFSNLQSVKKRFASAPGTKDDQLCGSGDCSTKSDLPTLANSKPRRKRPPTKKKKFEGRTLVNEPDSCLETSAKYMSSMPSDDIAGILSSIKSGLPTLANSKSRQGRPPTKKKKFERQTLVIKPDSCPEASAKYMSSMPSDDIAGVVEKVAIEGEEKNELMVMGEGIDEVELVTKLRKKVGFADIVSVGPVDKKKEEKPIVPFVYGNYQMPPLQFWEARDPYSYCVW</sequence>
<dbReference type="InterPro" id="IPR008395">
    <property type="entry name" value="Agenet-like_dom"/>
</dbReference>
<dbReference type="Pfam" id="PF05641">
    <property type="entry name" value="Agenet"/>
    <property type="match status" value="1"/>
</dbReference>
<feature type="compositionally biased region" description="Basic residues" evidence="1">
    <location>
        <begin position="290"/>
        <end position="303"/>
    </location>
</feature>
<name>A0ABS8VXV1_DATST</name>
<dbReference type="PANTHER" id="PTHR31917">
    <property type="entry name" value="AGENET DOMAIN-CONTAINING PROTEIN-RELATED"/>
    <property type="match status" value="1"/>
</dbReference>
<reference evidence="3 4" key="1">
    <citation type="journal article" date="2021" name="BMC Genomics">
        <title>Datura genome reveals duplications of psychoactive alkaloid biosynthetic genes and high mutation rate following tissue culture.</title>
        <authorList>
            <person name="Rajewski A."/>
            <person name="Carter-House D."/>
            <person name="Stajich J."/>
            <person name="Litt A."/>
        </authorList>
    </citation>
    <scope>NUCLEOTIDE SEQUENCE [LARGE SCALE GENOMIC DNA]</scope>
    <source>
        <strain evidence="3">AR-01</strain>
    </source>
</reference>
<accession>A0ABS8VXV1</accession>
<protein>
    <recommendedName>
        <fullName evidence="2">Agenet domain-containing protein</fullName>
    </recommendedName>
</protein>
<feature type="region of interest" description="Disordered" evidence="1">
    <location>
        <begin position="1"/>
        <end position="21"/>
    </location>
</feature>